<proteinExistence type="predicted"/>
<evidence type="ECO:0000256" key="1">
    <source>
        <dbReference type="ARBA" id="ARBA00023163"/>
    </source>
</evidence>
<dbReference type="GO" id="GO:0005736">
    <property type="term" value="C:RNA polymerase I complex"/>
    <property type="evidence" value="ECO:0007669"/>
    <property type="project" value="TreeGrafter"/>
</dbReference>
<dbReference type="GO" id="GO:0006362">
    <property type="term" value="P:transcription elongation by RNA polymerase I"/>
    <property type="evidence" value="ECO:0007669"/>
    <property type="project" value="TreeGrafter"/>
</dbReference>
<organism evidence="4">
    <name type="scientific">viral metagenome</name>
    <dbReference type="NCBI Taxonomy" id="1070528"/>
    <lineage>
        <taxon>unclassified sequences</taxon>
        <taxon>metagenomes</taxon>
        <taxon>organismal metagenomes</taxon>
    </lineage>
</organism>
<evidence type="ECO:0000313" key="4">
    <source>
        <dbReference type="EMBL" id="QHS93764.1"/>
    </source>
</evidence>
<protein>
    <recommendedName>
        <fullName evidence="3">RNA polymerase subunit H/Rpb5 C-terminal domain-containing protein</fullName>
    </recommendedName>
</protein>
<dbReference type="PANTHER" id="PTHR10535">
    <property type="entry name" value="DNA-DIRECTED RNA POLYMERASES I, II, AND III SUBUNIT RPABC1"/>
    <property type="match status" value="1"/>
</dbReference>
<name>A0A6C0BQ56_9ZZZZ</name>
<reference evidence="4" key="1">
    <citation type="journal article" date="2020" name="Nature">
        <title>Giant virus diversity and host interactions through global metagenomics.</title>
        <authorList>
            <person name="Schulz F."/>
            <person name="Roux S."/>
            <person name="Paez-Espino D."/>
            <person name="Jungbluth S."/>
            <person name="Walsh D.A."/>
            <person name="Denef V.J."/>
            <person name="McMahon K.D."/>
            <person name="Konstantinidis K.T."/>
            <person name="Eloe-Fadrosh E.A."/>
            <person name="Kyrpides N.C."/>
            <person name="Woyke T."/>
        </authorList>
    </citation>
    <scope>NUCLEOTIDE SEQUENCE</scope>
    <source>
        <strain evidence="4">GVMAG-M-3300018080-19</strain>
    </source>
</reference>
<dbReference type="Pfam" id="PF01191">
    <property type="entry name" value="RNA_pol_Rpb5_C"/>
    <property type="match status" value="1"/>
</dbReference>
<dbReference type="EMBL" id="MN739209">
    <property type="protein sequence ID" value="QHS93764.1"/>
    <property type="molecule type" value="Genomic_DNA"/>
</dbReference>
<evidence type="ECO:0000256" key="2">
    <source>
        <dbReference type="SAM" id="MobiDB-lite"/>
    </source>
</evidence>
<dbReference type="SUPFAM" id="SSF55287">
    <property type="entry name" value="RPB5-like RNA polymerase subunit"/>
    <property type="match status" value="1"/>
</dbReference>
<evidence type="ECO:0000259" key="3">
    <source>
        <dbReference type="Pfam" id="PF01191"/>
    </source>
</evidence>
<dbReference type="InterPro" id="IPR000783">
    <property type="entry name" value="RNA_pol_subH/Rpb5_C"/>
</dbReference>
<dbReference type="GO" id="GO:0042797">
    <property type="term" value="P:tRNA transcription by RNA polymerase III"/>
    <property type="evidence" value="ECO:0007669"/>
    <property type="project" value="TreeGrafter"/>
</dbReference>
<dbReference type="GO" id="GO:0003677">
    <property type="term" value="F:DNA binding"/>
    <property type="evidence" value="ECO:0007669"/>
    <property type="project" value="InterPro"/>
</dbReference>
<feature type="region of interest" description="Disordered" evidence="2">
    <location>
        <begin position="1"/>
        <end position="41"/>
    </location>
</feature>
<accession>A0A6C0BQ56</accession>
<feature type="domain" description="RNA polymerase subunit H/Rpb5 C-terminal" evidence="3">
    <location>
        <begin position="214"/>
        <end position="284"/>
    </location>
</feature>
<dbReference type="InterPro" id="IPR035913">
    <property type="entry name" value="RPB5-like_sf"/>
</dbReference>
<dbReference type="Gene3D" id="3.90.940.20">
    <property type="entry name" value="RPB5-like RNA polymerase subunit"/>
    <property type="match status" value="1"/>
</dbReference>
<sequence length="285" mass="32791">MSDSSDLDEDENMGVLDPDEEEEQAEPSSEDVEDLDDEAAAEDLEFSEFQEDDVGSSQVFNYCVQAFQSYISRRQSVKQAEERTCQQVIQQLIEYRGFQHGQSILRQPEVTLYTGDNQKTLLHINLKEAFPSDGKWIRGLEPCHTLIFMYLVSDGKIGVATARQIRALKSHLNFTHLLLVARFGLTSQGKKELHGICPVNHFMLSEELKTCYIEHAMVPFQRALTPVETKAFFTKYKYVNRKNMPTITRNDMMCKFFGWAVGQVIESRRVFGGTQEVYPFYRIVK</sequence>
<keyword evidence="1" id="KW-0804">Transcription</keyword>
<dbReference type="GO" id="GO:0005665">
    <property type="term" value="C:RNA polymerase II, core complex"/>
    <property type="evidence" value="ECO:0007669"/>
    <property type="project" value="TreeGrafter"/>
</dbReference>
<dbReference type="GO" id="GO:0006366">
    <property type="term" value="P:transcription by RNA polymerase II"/>
    <property type="evidence" value="ECO:0007669"/>
    <property type="project" value="TreeGrafter"/>
</dbReference>
<dbReference type="PANTHER" id="PTHR10535:SF0">
    <property type="entry name" value="DNA-DIRECTED RNA POLYMERASES I, II, AND III SUBUNIT RPABC1"/>
    <property type="match status" value="1"/>
</dbReference>
<dbReference type="AlphaFoldDB" id="A0A6C0BQ56"/>
<dbReference type="InterPro" id="IPR014381">
    <property type="entry name" value="Arch_Rpo5/euc_Rpb5"/>
</dbReference>
<dbReference type="GO" id="GO:0005666">
    <property type="term" value="C:RNA polymerase III complex"/>
    <property type="evidence" value="ECO:0007669"/>
    <property type="project" value="TreeGrafter"/>
</dbReference>
<dbReference type="GO" id="GO:0003899">
    <property type="term" value="F:DNA-directed RNA polymerase activity"/>
    <property type="evidence" value="ECO:0007669"/>
    <property type="project" value="InterPro"/>
</dbReference>